<sequence length="204" mass="22349">MNLLAASRNKQRTSSPIPAPQPLVEYARLQLFSLPNRPQRDVALAVVPSYNGAEADKRRARMKQERRLFPSIAIGFDPCRIFGNASISAHDEVCPPTSFFVVANCEDSQLRIRGLVSSYAWLLPTVHVFVAQVLHRPYAVPSSTYPVCVAACTPCNGALQATSGCTQLRRPHICGPRKLPPTAPKPSLPFSSLPVKPPINARVR</sequence>
<organism evidence="2 3">
    <name type="scientific">Mycena chlorophos</name>
    <name type="common">Agaric fungus</name>
    <name type="synonym">Agaricus chlorophos</name>
    <dbReference type="NCBI Taxonomy" id="658473"/>
    <lineage>
        <taxon>Eukaryota</taxon>
        <taxon>Fungi</taxon>
        <taxon>Dikarya</taxon>
        <taxon>Basidiomycota</taxon>
        <taxon>Agaricomycotina</taxon>
        <taxon>Agaricomycetes</taxon>
        <taxon>Agaricomycetidae</taxon>
        <taxon>Agaricales</taxon>
        <taxon>Marasmiineae</taxon>
        <taxon>Mycenaceae</taxon>
        <taxon>Mycena</taxon>
    </lineage>
</organism>
<feature type="region of interest" description="Disordered" evidence="1">
    <location>
        <begin position="185"/>
        <end position="204"/>
    </location>
</feature>
<keyword evidence="3" id="KW-1185">Reference proteome</keyword>
<dbReference type="AlphaFoldDB" id="A0A8H6SE23"/>
<name>A0A8H6SE23_MYCCL</name>
<gene>
    <name evidence="2" type="ORF">HMN09_01083900</name>
</gene>
<dbReference type="Proteomes" id="UP000613580">
    <property type="component" value="Unassembled WGS sequence"/>
</dbReference>
<evidence type="ECO:0000313" key="3">
    <source>
        <dbReference type="Proteomes" id="UP000613580"/>
    </source>
</evidence>
<dbReference type="EMBL" id="JACAZE010000017">
    <property type="protein sequence ID" value="KAF7296155.1"/>
    <property type="molecule type" value="Genomic_DNA"/>
</dbReference>
<reference evidence="2" key="1">
    <citation type="submission" date="2020-05" db="EMBL/GenBank/DDBJ databases">
        <title>Mycena genomes resolve the evolution of fungal bioluminescence.</title>
        <authorList>
            <person name="Tsai I.J."/>
        </authorList>
    </citation>
    <scope>NUCLEOTIDE SEQUENCE</scope>
    <source>
        <strain evidence="2">110903Hualien_Pintung</strain>
    </source>
</reference>
<proteinExistence type="predicted"/>
<comment type="caution">
    <text evidence="2">The sequence shown here is derived from an EMBL/GenBank/DDBJ whole genome shotgun (WGS) entry which is preliminary data.</text>
</comment>
<accession>A0A8H6SE23</accession>
<protein>
    <submittedName>
        <fullName evidence="2">Uncharacterized protein</fullName>
    </submittedName>
</protein>
<evidence type="ECO:0000256" key="1">
    <source>
        <dbReference type="SAM" id="MobiDB-lite"/>
    </source>
</evidence>
<evidence type="ECO:0000313" key="2">
    <source>
        <dbReference type="EMBL" id="KAF7296155.1"/>
    </source>
</evidence>